<feature type="domain" description="Sugar fermentation stimulation protein C-terminal" evidence="2">
    <location>
        <begin position="166"/>
        <end position="220"/>
    </location>
</feature>
<accession>A0ABQ6MB55</accession>
<dbReference type="Gene3D" id="3.40.1350.60">
    <property type="match status" value="1"/>
</dbReference>
<protein>
    <recommendedName>
        <fullName evidence="2">Sugar fermentation stimulation protein C-terminal domain-containing protein</fullName>
    </recommendedName>
</protein>
<dbReference type="PANTHER" id="PTHR30545">
    <property type="entry name" value="SUGAR FERMENTATION STIMULATION PROTEIN A"/>
    <property type="match status" value="1"/>
</dbReference>
<dbReference type="Proteomes" id="UP001165060">
    <property type="component" value="Unassembled WGS sequence"/>
</dbReference>
<keyword evidence="4" id="KW-1185">Reference proteome</keyword>
<feature type="region of interest" description="Disordered" evidence="1">
    <location>
        <begin position="1"/>
        <end position="72"/>
    </location>
</feature>
<sequence length="352" mass="37496">MRVLASSALPKPSTATSASDKKKPKKLKLSTAASSSDGKKQKKQKLSAAPLPPPRSSPPTIPPASHDPSTLLLTLPPLTPALVLKRPSATIKSPYVADVRLPDGSIGLAHAPALDVGGLCAPGSWVLVAERPPGGKTTHSIELVYCEGPEIEGGAALVGSHPRLGEKLAKVALERNLCGIGEITSMKEQVTINDSRVDFVVTPKAGPDHVVEVKNVVCADYCKSTAPIPRNDNHCVVSRDEPIETFERAAIFPWGRLGQEFEGRKVVSERAIKHIRNLARLAASGTPASVLYVVNRSDCATVRACWEQDPTFANEMDKAKAKGMGVQSFAVEWTAAGECYYKGLVPYTARGK</sequence>
<dbReference type="EMBL" id="BRYB01000113">
    <property type="protein sequence ID" value="GMI23066.1"/>
    <property type="molecule type" value="Genomic_DNA"/>
</dbReference>
<evidence type="ECO:0000313" key="3">
    <source>
        <dbReference type="EMBL" id="GMI23066.1"/>
    </source>
</evidence>
<evidence type="ECO:0000256" key="1">
    <source>
        <dbReference type="SAM" id="MobiDB-lite"/>
    </source>
</evidence>
<dbReference type="InterPro" id="IPR040452">
    <property type="entry name" value="SfsA_C"/>
</dbReference>
<feature type="domain" description="Sugar fermentation stimulation protein C-terminal" evidence="2">
    <location>
        <begin position="267"/>
        <end position="335"/>
    </location>
</feature>
<dbReference type="PANTHER" id="PTHR30545:SF3">
    <property type="entry name" value="SUGAR FERMENTATION STIMULATION PROTEIN C-TERMINAL DOMAIN-CONTAINING PROTEIN"/>
    <property type="match status" value="1"/>
</dbReference>
<reference evidence="3 4" key="1">
    <citation type="journal article" date="2023" name="Commun. Biol.">
        <title>Genome analysis of Parmales, the sister group of diatoms, reveals the evolutionary specialization of diatoms from phago-mixotrophs to photoautotrophs.</title>
        <authorList>
            <person name="Ban H."/>
            <person name="Sato S."/>
            <person name="Yoshikawa S."/>
            <person name="Yamada K."/>
            <person name="Nakamura Y."/>
            <person name="Ichinomiya M."/>
            <person name="Sato N."/>
            <person name="Blanc-Mathieu R."/>
            <person name="Endo H."/>
            <person name="Kuwata A."/>
            <person name="Ogata H."/>
        </authorList>
    </citation>
    <scope>NUCLEOTIDE SEQUENCE [LARGE SCALE GENOMIC DNA]</scope>
</reference>
<gene>
    <name evidence="3" type="ORF">TeGR_g6957</name>
</gene>
<dbReference type="InterPro" id="IPR005224">
    <property type="entry name" value="SfsA"/>
</dbReference>
<evidence type="ECO:0000313" key="4">
    <source>
        <dbReference type="Proteomes" id="UP001165060"/>
    </source>
</evidence>
<organism evidence="3 4">
    <name type="scientific">Tetraparma gracilis</name>
    <dbReference type="NCBI Taxonomy" id="2962635"/>
    <lineage>
        <taxon>Eukaryota</taxon>
        <taxon>Sar</taxon>
        <taxon>Stramenopiles</taxon>
        <taxon>Ochrophyta</taxon>
        <taxon>Bolidophyceae</taxon>
        <taxon>Parmales</taxon>
        <taxon>Triparmaceae</taxon>
        <taxon>Tetraparma</taxon>
    </lineage>
</organism>
<proteinExistence type="predicted"/>
<dbReference type="Pfam" id="PF03749">
    <property type="entry name" value="SfsA"/>
    <property type="match status" value="2"/>
</dbReference>
<evidence type="ECO:0000259" key="2">
    <source>
        <dbReference type="Pfam" id="PF03749"/>
    </source>
</evidence>
<feature type="compositionally biased region" description="Pro residues" evidence="1">
    <location>
        <begin position="50"/>
        <end position="62"/>
    </location>
</feature>
<comment type="caution">
    <text evidence="3">The sequence shown here is derived from an EMBL/GenBank/DDBJ whole genome shotgun (WGS) entry which is preliminary data.</text>
</comment>
<name>A0ABQ6MB55_9STRA</name>